<dbReference type="Proteomes" id="UP000000491">
    <property type="component" value="Chromosome"/>
</dbReference>
<dbReference type="Pfam" id="PF13279">
    <property type="entry name" value="4HBT_2"/>
    <property type="match status" value="1"/>
</dbReference>
<reference evidence="3 4" key="1">
    <citation type="journal article" date="2011" name="J. Bacteriol.">
        <title>Genome sequence of the ethanol-producing Zymomonas mobilis subsp. pomaceae lectotype strain ATCC 29192.</title>
        <authorList>
            <person name="Kouvelis V.N."/>
            <person name="Davenport K.W."/>
            <person name="Brettin T.S."/>
            <person name="Bruce D."/>
            <person name="Detter C."/>
            <person name="Han C.S."/>
            <person name="Nolan M."/>
            <person name="Tapia R."/>
            <person name="Damoulaki A."/>
            <person name="Kyrpides N.C."/>
            <person name="Typas M.A."/>
            <person name="Pappas K.M."/>
        </authorList>
    </citation>
    <scope>NUCLEOTIDE SEQUENCE [LARGE SCALE GENOMIC DNA]</scope>
    <source>
        <strain evidence="4">ATCC 29192 / DSM 22645 / JCM 10191 / CCUG 17912 / NBRC 13757 / NCIMB 11200 / NRRL B-4491 / Barker I</strain>
    </source>
</reference>
<comment type="similarity">
    <text evidence="1">Belongs to the 4-hydroxybenzoyl-CoA thioesterase family.</text>
</comment>
<dbReference type="InterPro" id="IPR029069">
    <property type="entry name" value="HotDog_dom_sf"/>
</dbReference>
<accession>F8ET35</accession>
<dbReference type="CDD" id="cd00586">
    <property type="entry name" value="4HBT"/>
    <property type="match status" value="1"/>
</dbReference>
<dbReference type="PANTHER" id="PTHR31793">
    <property type="entry name" value="4-HYDROXYBENZOYL-COA THIOESTERASE FAMILY MEMBER"/>
    <property type="match status" value="1"/>
</dbReference>
<dbReference type="HOGENOM" id="CLU_101141_7_0_5"/>
<dbReference type="PATRIC" id="fig|579138.3.peg.1105"/>
<dbReference type="EMBL" id="CP002865">
    <property type="protein sequence ID" value="AEI37939.1"/>
    <property type="molecule type" value="Genomic_DNA"/>
</dbReference>
<dbReference type="PIRSF" id="PIRSF003230">
    <property type="entry name" value="YbgC"/>
    <property type="match status" value="1"/>
</dbReference>
<dbReference type="Gene3D" id="3.10.129.10">
    <property type="entry name" value="Hotdog Thioesterase"/>
    <property type="match status" value="1"/>
</dbReference>
<evidence type="ECO:0000256" key="2">
    <source>
        <dbReference type="ARBA" id="ARBA00022801"/>
    </source>
</evidence>
<dbReference type="eggNOG" id="COG0824">
    <property type="taxonomic scope" value="Bacteria"/>
</dbReference>
<dbReference type="STRING" id="579138.Zymop_1043"/>
<evidence type="ECO:0000313" key="3">
    <source>
        <dbReference type="EMBL" id="AEI37939.1"/>
    </source>
</evidence>
<gene>
    <name evidence="3" type="ordered locus">Zymop_1043</name>
</gene>
<name>F8ET35_ZYMMT</name>
<protein>
    <submittedName>
        <fullName evidence="3">Thioesterase superfamily protein</fullName>
    </submittedName>
</protein>
<proteinExistence type="inferred from homology"/>
<dbReference type="AlphaFoldDB" id="F8ET35"/>
<dbReference type="KEGG" id="zmp:Zymop_1043"/>
<dbReference type="GO" id="GO:0047617">
    <property type="term" value="F:fatty acyl-CoA hydrolase activity"/>
    <property type="evidence" value="ECO:0007669"/>
    <property type="project" value="TreeGrafter"/>
</dbReference>
<dbReference type="PANTHER" id="PTHR31793:SF37">
    <property type="entry name" value="ACYL-COA THIOESTER HYDROLASE YBGC"/>
    <property type="match status" value="1"/>
</dbReference>
<sequence length="167" mass="19179">MSVPMNSLIMDRNISLSADGILKKQTHSFFLTVYYEDTDLSGRVYHANYLRFAERARSDLVKLLGINQRAAYNEGVGMFVIHEQKIRYRQPAWLDDRLEVQTQLTRLKAATVQLQQKIFRDSQLLVETEAVIAFLSVDGRPCRLPSLWRSLFEPLCITDNIGLKGSN</sequence>
<dbReference type="SUPFAM" id="SSF54637">
    <property type="entry name" value="Thioesterase/thiol ester dehydrase-isomerase"/>
    <property type="match status" value="1"/>
</dbReference>
<evidence type="ECO:0000256" key="1">
    <source>
        <dbReference type="ARBA" id="ARBA00005953"/>
    </source>
</evidence>
<organism evidence="3 4">
    <name type="scientific">Zymomonas mobilis subsp. pomaceae (strain ATCC 29192 / DSM 22645 / JCM 10191 / CCUG 17912 / NBRC 13757 / NCIMB 11200 / NRRL B-4491 / Barker I)</name>
    <dbReference type="NCBI Taxonomy" id="579138"/>
    <lineage>
        <taxon>Bacteria</taxon>
        <taxon>Pseudomonadati</taxon>
        <taxon>Pseudomonadota</taxon>
        <taxon>Alphaproteobacteria</taxon>
        <taxon>Sphingomonadales</taxon>
        <taxon>Zymomonadaceae</taxon>
        <taxon>Zymomonas</taxon>
    </lineage>
</organism>
<dbReference type="RefSeq" id="WP_013934334.1">
    <property type="nucleotide sequence ID" value="NC_015709.1"/>
</dbReference>
<dbReference type="InterPro" id="IPR006684">
    <property type="entry name" value="YbgC/YbaW"/>
</dbReference>
<evidence type="ECO:0000313" key="4">
    <source>
        <dbReference type="Proteomes" id="UP000000491"/>
    </source>
</evidence>
<keyword evidence="2" id="KW-0378">Hydrolase</keyword>
<dbReference type="NCBIfam" id="TIGR00051">
    <property type="entry name" value="YbgC/FadM family acyl-CoA thioesterase"/>
    <property type="match status" value="1"/>
</dbReference>
<dbReference type="InterPro" id="IPR050563">
    <property type="entry name" value="4-hydroxybenzoyl-CoA_TE"/>
</dbReference>